<feature type="region of interest" description="Disordered" evidence="1">
    <location>
        <begin position="97"/>
        <end position="137"/>
    </location>
</feature>
<sequence length="567" mass="59496">MANLDQAQGPAAANGADPAPTAHIDIEERAKARKFRALRDRIALRRSFSTKHTSVSSPTLLSPAVEVHPSDIEEEKGLPVASPTRAKSNAFGRLISGKLGKKGGKKGQDVDPAPIPVALEPVPSESSAPTPPNGEALLSIPEVEVPPTAVASGQEPVTTGDTPNADPEPFPLACKIHSLLSSLPPSFPPYLRGPRVIRWRQWKERRCGASYYNAFPDPKFTSHIAALLSPSPSGSAGTSQDTAGGTQGVDFVEDDDSVMLYGPLIPNQDSSVELARSEIVSIDENGSIINVILDNAPPPGSAFPPPSSPGNVKTTGFHWHWPFHHDATPPPPKTIKKRVWVPSTTQLSVQVMWWGYRLWLPPPVLAMLNDKEIEAAKLGAMLTTALTWILNNVPDTLLPASFRPALQLIKSLVPYLGYIGGFVAWSWTAIKGFDIGNGVTLTATWLLPIALIPGTWENADVPKPATPSTSPTPAPSTPSTGTGSPTTPTPGTSNPSAPGSDPSTTPSTNPTSPGTSTPTDPTSPSTSTPADPTVPTTPTPANPTSPTGSAEPTAESSSLVASHLMSI</sequence>
<dbReference type="EC" id="3.5.99.6" evidence="2"/>
<feature type="region of interest" description="Disordered" evidence="1">
    <location>
        <begin position="149"/>
        <end position="168"/>
    </location>
</feature>
<dbReference type="GO" id="GO:0016853">
    <property type="term" value="F:isomerase activity"/>
    <property type="evidence" value="ECO:0007669"/>
    <property type="project" value="UniProtKB-KW"/>
</dbReference>
<feature type="compositionally biased region" description="Low complexity" evidence="1">
    <location>
        <begin position="477"/>
        <end position="534"/>
    </location>
</feature>
<dbReference type="GO" id="GO:0004342">
    <property type="term" value="F:glucosamine-6-phosphate deaminase activity"/>
    <property type="evidence" value="ECO:0007669"/>
    <property type="project" value="UniProtKB-EC"/>
</dbReference>
<protein>
    <submittedName>
        <fullName evidence="2">Glucosamine-6-phosphate isomerase )</fullName>
        <ecNumber evidence="2">3.5.99.6</ecNumber>
    </submittedName>
</protein>
<feature type="region of interest" description="Disordered" evidence="1">
    <location>
        <begin position="460"/>
        <end position="567"/>
    </location>
</feature>
<organism evidence="2">
    <name type="scientific">Ganoderma boninense</name>
    <dbReference type="NCBI Taxonomy" id="34458"/>
    <lineage>
        <taxon>Eukaryota</taxon>
        <taxon>Fungi</taxon>
        <taxon>Dikarya</taxon>
        <taxon>Basidiomycota</taxon>
        <taxon>Agaricomycotina</taxon>
        <taxon>Agaricomycetes</taxon>
        <taxon>Polyporales</taxon>
        <taxon>Polyporaceae</taxon>
        <taxon>Ganoderma</taxon>
    </lineage>
</organism>
<dbReference type="EMBL" id="LR728632">
    <property type="protein sequence ID" value="VWP00603.1"/>
    <property type="molecule type" value="Genomic_DNA"/>
</dbReference>
<name>A0A5K1K3V2_9APHY</name>
<feature type="region of interest" description="Disordered" evidence="1">
    <location>
        <begin position="1"/>
        <end position="25"/>
    </location>
</feature>
<keyword evidence="2" id="KW-0413">Isomerase</keyword>
<gene>
    <name evidence="2" type="primary">G4NB53</name>
</gene>
<feature type="compositionally biased region" description="Low complexity" evidence="1">
    <location>
        <begin position="1"/>
        <end position="22"/>
    </location>
</feature>
<reference evidence="2" key="1">
    <citation type="submission" date="2019-10" db="EMBL/GenBank/DDBJ databases">
        <authorList>
            <person name="Nor Muhammad N."/>
        </authorList>
    </citation>
    <scope>NUCLEOTIDE SEQUENCE</scope>
</reference>
<dbReference type="AlphaFoldDB" id="A0A5K1K3V2"/>
<keyword evidence="2" id="KW-0378">Hydrolase</keyword>
<proteinExistence type="predicted"/>
<evidence type="ECO:0000256" key="1">
    <source>
        <dbReference type="SAM" id="MobiDB-lite"/>
    </source>
</evidence>
<evidence type="ECO:0000313" key="2">
    <source>
        <dbReference type="EMBL" id="VWP00603.1"/>
    </source>
</evidence>
<accession>A0A5K1K3V2</accession>